<evidence type="ECO:0000313" key="11">
    <source>
        <dbReference type="EMBL" id="ABU60415.1"/>
    </source>
</evidence>
<dbReference type="AlphaFoldDB" id="A7NS69"/>
<dbReference type="GO" id="GO:0015667">
    <property type="term" value="F:site-specific DNA-methyltransferase (cytosine-N4-specific) activity"/>
    <property type="evidence" value="ECO:0007669"/>
    <property type="project" value="UniProtKB-EC"/>
</dbReference>
<feature type="region of interest" description="Disordered" evidence="9">
    <location>
        <begin position="1"/>
        <end position="29"/>
    </location>
</feature>
<evidence type="ECO:0000256" key="6">
    <source>
        <dbReference type="ARBA" id="ARBA00022747"/>
    </source>
</evidence>
<keyword evidence="7" id="KW-0238">DNA-binding</keyword>
<dbReference type="Pfam" id="PF01555">
    <property type="entry name" value="N6_N4_Mtase"/>
    <property type="match status" value="1"/>
</dbReference>
<name>A7NS69_ROSCS</name>
<evidence type="ECO:0000313" key="12">
    <source>
        <dbReference type="Proteomes" id="UP000000263"/>
    </source>
</evidence>
<dbReference type="eggNOG" id="COG0863">
    <property type="taxonomic scope" value="Bacteria"/>
</dbReference>
<accession>A7NS69</accession>
<feature type="compositionally biased region" description="Basic and acidic residues" evidence="9">
    <location>
        <begin position="8"/>
        <end position="20"/>
    </location>
</feature>
<keyword evidence="12" id="KW-1185">Reference proteome</keyword>
<dbReference type="STRING" id="383372.Rcas_4397"/>
<dbReference type="GO" id="GO:0008170">
    <property type="term" value="F:N-methyltransferase activity"/>
    <property type="evidence" value="ECO:0007669"/>
    <property type="project" value="InterPro"/>
</dbReference>
<dbReference type="GO" id="GO:0003677">
    <property type="term" value="F:DNA binding"/>
    <property type="evidence" value="ECO:0007669"/>
    <property type="project" value="UniProtKB-KW"/>
</dbReference>
<dbReference type="InterPro" id="IPR029063">
    <property type="entry name" value="SAM-dependent_MTases_sf"/>
</dbReference>
<evidence type="ECO:0000256" key="1">
    <source>
        <dbReference type="ARBA" id="ARBA00010203"/>
    </source>
</evidence>
<dbReference type="GO" id="GO:0032259">
    <property type="term" value="P:methylation"/>
    <property type="evidence" value="ECO:0007669"/>
    <property type="project" value="UniProtKB-KW"/>
</dbReference>
<dbReference type="EMBL" id="CP000804">
    <property type="protein sequence ID" value="ABU60415.1"/>
    <property type="molecule type" value="Genomic_DNA"/>
</dbReference>
<dbReference type="SUPFAM" id="SSF53335">
    <property type="entry name" value="S-adenosyl-L-methionine-dependent methyltransferases"/>
    <property type="match status" value="2"/>
</dbReference>
<evidence type="ECO:0000256" key="5">
    <source>
        <dbReference type="ARBA" id="ARBA00022691"/>
    </source>
</evidence>
<evidence type="ECO:0000256" key="4">
    <source>
        <dbReference type="ARBA" id="ARBA00022679"/>
    </source>
</evidence>
<keyword evidence="4" id="KW-0808">Transferase</keyword>
<evidence type="ECO:0000256" key="7">
    <source>
        <dbReference type="ARBA" id="ARBA00023125"/>
    </source>
</evidence>
<dbReference type="KEGG" id="rca:Rcas_4397"/>
<dbReference type="Gene3D" id="3.40.50.150">
    <property type="entry name" value="Vaccinia Virus protein VP39"/>
    <property type="match status" value="2"/>
</dbReference>
<dbReference type="Proteomes" id="UP000000263">
    <property type="component" value="Chromosome"/>
</dbReference>
<comment type="similarity">
    <text evidence="1">Belongs to the N(4)/N(6)-methyltransferase family. N(4) subfamily.</text>
</comment>
<keyword evidence="5" id="KW-0949">S-adenosyl-L-methionine</keyword>
<evidence type="ECO:0000256" key="9">
    <source>
        <dbReference type="SAM" id="MobiDB-lite"/>
    </source>
</evidence>
<dbReference type="GO" id="GO:0009307">
    <property type="term" value="P:DNA restriction-modification system"/>
    <property type="evidence" value="ECO:0007669"/>
    <property type="project" value="UniProtKB-KW"/>
</dbReference>
<evidence type="ECO:0000256" key="8">
    <source>
        <dbReference type="ARBA" id="ARBA00049120"/>
    </source>
</evidence>
<dbReference type="PROSITE" id="PS00093">
    <property type="entry name" value="N4_MTASE"/>
    <property type="match status" value="1"/>
</dbReference>
<comment type="catalytic activity">
    <reaction evidence="8">
        <text>a 2'-deoxycytidine in DNA + S-adenosyl-L-methionine = an N(4)-methyl-2'-deoxycytidine in DNA + S-adenosyl-L-homocysteine + H(+)</text>
        <dbReference type="Rhea" id="RHEA:16857"/>
        <dbReference type="Rhea" id="RHEA-COMP:11369"/>
        <dbReference type="Rhea" id="RHEA-COMP:13674"/>
        <dbReference type="ChEBI" id="CHEBI:15378"/>
        <dbReference type="ChEBI" id="CHEBI:57856"/>
        <dbReference type="ChEBI" id="CHEBI:59789"/>
        <dbReference type="ChEBI" id="CHEBI:85452"/>
        <dbReference type="ChEBI" id="CHEBI:137933"/>
        <dbReference type="EC" id="2.1.1.113"/>
    </reaction>
</comment>
<dbReference type="InterPro" id="IPR017985">
    <property type="entry name" value="MeTrfase_CN4_CS"/>
</dbReference>
<dbReference type="REBASE" id="16078">
    <property type="entry name" value="M.Rca13941ORF4397P"/>
</dbReference>
<proteinExistence type="inferred from homology"/>
<protein>
    <recommendedName>
        <fullName evidence="2">site-specific DNA-methyltransferase (cytosine-N(4)-specific)</fullName>
        <ecNumber evidence="2">2.1.1.113</ecNumber>
    </recommendedName>
</protein>
<dbReference type="EC" id="2.1.1.113" evidence="2"/>
<organism evidence="11 12">
    <name type="scientific">Roseiflexus castenholzii (strain DSM 13941 / HLO8)</name>
    <dbReference type="NCBI Taxonomy" id="383372"/>
    <lineage>
        <taxon>Bacteria</taxon>
        <taxon>Bacillati</taxon>
        <taxon>Chloroflexota</taxon>
        <taxon>Chloroflexia</taxon>
        <taxon>Chloroflexales</taxon>
        <taxon>Roseiflexineae</taxon>
        <taxon>Roseiflexaceae</taxon>
        <taxon>Roseiflexus</taxon>
    </lineage>
</organism>
<sequence>MPKSWESANEHDPIMKRELHTSTPDTNGAVNRLAPEDSLVHDWYRFVLSFPPHLVRDYLQRFGIGRDHTVLDPFCGTGTTIVECKKLGIPSIGVEAMPWAYFVTTVKTDWTPDPDGLVRHVREVAALAREQLQSEGIEDEPPLPLFRSTSMVGSHHPKVLRKLPPEKEKLLLTNSISPLPLHKTLVLLECLDQCRDEKFRNHELLALGKALVFSISNLNFGPEVGVGPAKPDSPVVAPWLASVEAMAADLRPLRQTEGAPAGVHNADARRISEILTGCTIDAVVTSPPYPNEKDYTRTTRLESVLLGFIKDKADLRALKRGLIRSNTRGVYKGDDDDRWVSDHDEIQRIAKAIETRRVKLGKTSGFERQYHRVTKLYFGGMARHLADLRTVLAPGAQLAYVVGDQASYLRVMIRTGPLLADIAESLGYDVVNIDLFRTRLATATKEQLREEVVILRWPGPRQRRLSGVRAIKVPR</sequence>
<keyword evidence="6" id="KW-0680">Restriction system</keyword>
<evidence type="ECO:0000259" key="10">
    <source>
        <dbReference type="Pfam" id="PF01555"/>
    </source>
</evidence>
<dbReference type="InterPro" id="IPR002941">
    <property type="entry name" value="DNA_methylase_N4/N6"/>
</dbReference>
<reference evidence="11 12" key="1">
    <citation type="submission" date="2007-08" db="EMBL/GenBank/DDBJ databases">
        <title>Complete sequence of Roseiflexus castenholzii DSM 13941.</title>
        <authorList>
            <consortium name="US DOE Joint Genome Institute"/>
            <person name="Copeland A."/>
            <person name="Lucas S."/>
            <person name="Lapidus A."/>
            <person name="Barry K."/>
            <person name="Glavina del Rio T."/>
            <person name="Dalin E."/>
            <person name="Tice H."/>
            <person name="Pitluck S."/>
            <person name="Thompson L.S."/>
            <person name="Brettin T."/>
            <person name="Bruce D."/>
            <person name="Detter J.C."/>
            <person name="Han C."/>
            <person name="Tapia R."/>
            <person name="Schmutz J."/>
            <person name="Larimer F."/>
            <person name="Land M."/>
            <person name="Hauser L."/>
            <person name="Kyrpides N."/>
            <person name="Mikhailova N."/>
            <person name="Bryant D.A."/>
            <person name="Hanada S."/>
            <person name="Tsukatani Y."/>
            <person name="Richardson P."/>
        </authorList>
    </citation>
    <scope>NUCLEOTIDE SEQUENCE [LARGE SCALE GENOMIC DNA]</scope>
    <source>
        <strain evidence="12">DSM 13941 / HLO8</strain>
    </source>
</reference>
<evidence type="ECO:0000256" key="3">
    <source>
        <dbReference type="ARBA" id="ARBA00022603"/>
    </source>
</evidence>
<feature type="domain" description="DNA methylase N-4/N-6" evidence="10">
    <location>
        <begin position="49"/>
        <end position="97"/>
    </location>
</feature>
<evidence type="ECO:0000256" key="2">
    <source>
        <dbReference type="ARBA" id="ARBA00012185"/>
    </source>
</evidence>
<dbReference type="HOGENOM" id="CLU_027633_0_0_0"/>
<gene>
    <name evidence="11" type="ordered locus">Rcas_4397</name>
</gene>
<keyword evidence="3" id="KW-0489">Methyltransferase</keyword>